<comment type="similarity">
    <text evidence="2">Belongs to the CPA3 antiporters (TC 2.A.63) subunit E family.</text>
</comment>
<evidence type="ECO:0000313" key="9">
    <source>
        <dbReference type="Proteomes" id="UP000266385"/>
    </source>
</evidence>
<dbReference type="EMBL" id="QWFX01000013">
    <property type="protein sequence ID" value="RIJ28570.1"/>
    <property type="molecule type" value="Genomic_DNA"/>
</dbReference>
<keyword evidence="3" id="KW-1003">Cell membrane</keyword>
<evidence type="ECO:0000256" key="6">
    <source>
        <dbReference type="ARBA" id="ARBA00023136"/>
    </source>
</evidence>
<reference evidence="8 9" key="1">
    <citation type="submission" date="2018-08" db="EMBL/GenBank/DDBJ databases">
        <title>Henriciella mobilis sp. nov., isolated from seawater.</title>
        <authorList>
            <person name="Cheng H."/>
            <person name="Wu Y.-H."/>
            <person name="Xu X.-W."/>
            <person name="Guo L.-L."/>
        </authorList>
    </citation>
    <scope>NUCLEOTIDE SEQUENCE [LARGE SCALE GENOMIC DNA]</scope>
    <source>
        <strain evidence="8 9">JN25</strain>
    </source>
</reference>
<dbReference type="OrthoDB" id="9807187at2"/>
<keyword evidence="4 7" id="KW-0812">Transmembrane</keyword>
<feature type="transmembrane region" description="Helical" evidence="7">
    <location>
        <begin position="29"/>
        <end position="46"/>
    </location>
</feature>
<proteinExistence type="inferred from homology"/>
<dbReference type="PANTHER" id="PTHR34584">
    <property type="entry name" value="NA(+)/H(+) ANTIPORTER SUBUNIT E1"/>
    <property type="match status" value="1"/>
</dbReference>
<organism evidence="8 9">
    <name type="scientific">Henriciella mobilis</name>
    <dbReference type="NCBI Taxonomy" id="2305467"/>
    <lineage>
        <taxon>Bacteria</taxon>
        <taxon>Pseudomonadati</taxon>
        <taxon>Pseudomonadota</taxon>
        <taxon>Alphaproteobacteria</taxon>
        <taxon>Hyphomonadales</taxon>
        <taxon>Hyphomonadaceae</taxon>
        <taxon>Henriciella</taxon>
    </lineage>
</organism>
<keyword evidence="9" id="KW-1185">Reference proteome</keyword>
<name>A0A399RAT8_9PROT</name>
<dbReference type="RefSeq" id="WP_119377105.1">
    <property type="nucleotide sequence ID" value="NZ_QWFX01000013.1"/>
</dbReference>
<comment type="subcellular location">
    <subcellularLocation>
        <location evidence="1">Cell membrane</location>
        <topology evidence="1">Multi-pass membrane protein</topology>
    </subcellularLocation>
</comment>
<evidence type="ECO:0000256" key="3">
    <source>
        <dbReference type="ARBA" id="ARBA00022475"/>
    </source>
</evidence>
<evidence type="ECO:0000256" key="5">
    <source>
        <dbReference type="ARBA" id="ARBA00022989"/>
    </source>
</evidence>
<dbReference type="PIRSF" id="PIRSF019239">
    <property type="entry name" value="MrpE"/>
    <property type="match status" value="1"/>
</dbReference>
<dbReference type="AlphaFoldDB" id="A0A399RAT8"/>
<evidence type="ECO:0000313" key="8">
    <source>
        <dbReference type="EMBL" id="RIJ28570.1"/>
    </source>
</evidence>
<dbReference type="GO" id="GO:0005886">
    <property type="term" value="C:plasma membrane"/>
    <property type="evidence" value="ECO:0007669"/>
    <property type="project" value="UniProtKB-SubCell"/>
</dbReference>
<keyword evidence="5 7" id="KW-1133">Transmembrane helix</keyword>
<dbReference type="Proteomes" id="UP000266385">
    <property type="component" value="Unassembled WGS sequence"/>
</dbReference>
<protein>
    <submittedName>
        <fullName evidence="8">Cation:proton antiporter</fullName>
    </submittedName>
</protein>
<comment type="caution">
    <text evidence="8">The sequence shown here is derived from an EMBL/GenBank/DDBJ whole genome shotgun (WGS) entry which is preliminary data.</text>
</comment>
<evidence type="ECO:0000256" key="4">
    <source>
        <dbReference type="ARBA" id="ARBA00022692"/>
    </source>
</evidence>
<dbReference type="InterPro" id="IPR002758">
    <property type="entry name" value="Cation_antiport_E"/>
</dbReference>
<keyword evidence="6 7" id="KW-0472">Membrane</keyword>
<dbReference type="Pfam" id="PF01899">
    <property type="entry name" value="MNHE"/>
    <property type="match status" value="1"/>
</dbReference>
<evidence type="ECO:0000256" key="2">
    <source>
        <dbReference type="ARBA" id="ARBA00006228"/>
    </source>
</evidence>
<dbReference type="GO" id="GO:0008324">
    <property type="term" value="F:monoatomic cation transmembrane transporter activity"/>
    <property type="evidence" value="ECO:0007669"/>
    <property type="project" value="InterPro"/>
</dbReference>
<sequence>MGYFLGLIVVLGALWLGLSGMFKPLLLTLSVISIVISILLAARLNTVDREGVPYARAPNLFLYWGWLVIEIFKANWPVIRACVSADLDINPALVKVKTRCESDLAKTIFANSITLTPGTVTVEVEGDKLLVHALFEESATPDAFTEMDERSWRAADGRQAGKTTQVKA</sequence>
<evidence type="ECO:0000256" key="7">
    <source>
        <dbReference type="SAM" id="Phobius"/>
    </source>
</evidence>
<dbReference type="PANTHER" id="PTHR34584:SF1">
    <property type="entry name" value="NA(+)_H(+) ANTIPORTER SUBUNIT E1"/>
    <property type="match status" value="1"/>
</dbReference>
<accession>A0A399RAT8</accession>
<evidence type="ECO:0000256" key="1">
    <source>
        <dbReference type="ARBA" id="ARBA00004651"/>
    </source>
</evidence>
<gene>
    <name evidence="8" type="ORF">D1223_14450</name>
</gene>